<keyword evidence="2" id="KW-0812">Transmembrane</keyword>
<evidence type="ECO:0000313" key="4">
    <source>
        <dbReference type="Proteomes" id="UP000676169"/>
    </source>
</evidence>
<name>A0A975J2T8_9BACT</name>
<dbReference type="KEGG" id="lamb:KBB96_08685"/>
<dbReference type="EMBL" id="CP073100">
    <property type="protein sequence ID" value="QUE52954.1"/>
    <property type="molecule type" value="Genomic_DNA"/>
</dbReference>
<proteinExistence type="predicted"/>
<gene>
    <name evidence="3" type="ORF">KBB96_08685</name>
</gene>
<keyword evidence="2" id="KW-0472">Membrane</keyword>
<feature type="transmembrane region" description="Helical" evidence="2">
    <location>
        <begin position="6"/>
        <end position="25"/>
    </location>
</feature>
<accession>A0A975J2T8</accession>
<evidence type="ECO:0000313" key="3">
    <source>
        <dbReference type="EMBL" id="QUE52954.1"/>
    </source>
</evidence>
<organism evidence="3 4">
    <name type="scientific">Luteolibacter ambystomatis</name>
    <dbReference type="NCBI Taxonomy" id="2824561"/>
    <lineage>
        <taxon>Bacteria</taxon>
        <taxon>Pseudomonadati</taxon>
        <taxon>Verrucomicrobiota</taxon>
        <taxon>Verrucomicrobiia</taxon>
        <taxon>Verrucomicrobiales</taxon>
        <taxon>Verrucomicrobiaceae</taxon>
        <taxon>Luteolibacter</taxon>
    </lineage>
</organism>
<evidence type="ECO:0000256" key="2">
    <source>
        <dbReference type="SAM" id="Phobius"/>
    </source>
</evidence>
<keyword evidence="2" id="KW-1133">Transmembrane helix</keyword>
<reference evidence="3" key="1">
    <citation type="submission" date="2021-04" db="EMBL/GenBank/DDBJ databases">
        <title>Luteolibacter sp. 32A isolated from the skin of an Anderson's salamander (Ambystoma andersonii).</title>
        <authorList>
            <person name="Spergser J."/>
            <person name="Busse H.-J."/>
        </authorList>
    </citation>
    <scope>NUCLEOTIDE SEQUENCE</scope>
    <source>
        <strain evidence="3">32A</strain>
    </source>
</reference>
<evidence type="ECO:0000256" key="1">
    <source>
        <dbReference type="SAM" id="MobiDB-lite"/>
    </source>
</evidence>
<dbReference type="RefSeq" id="WP_211634298.1">
    <property type="nucleotide sequence ID" value="NZ_CP073100.1"/>
</dbReference>
<sequence>MNFRSQLIPIALLMVGGAIATYVILGRDRPGETGGVSSPAGPGKHESGRSRGPEKMNTANNQAPAGGESELERVLRESGPAAALAKAKALQGQERESGVKFVLTTAALTDPEFAAREFKASGLSITGQGHVLDALMIGWPDPARALEWADKELTGQLRSSAISTSLARLAKTSPSAAIDFLKNIPPGADRKQAVGSIIATWAAVDPAAAMEYARTSGEPGAFAGAMIDVAPAWVKNDLASAKDYLAQSAGDDKSVYLAHLVAVEEAKKDPAGMLKWASDLQGEAADRARRSAVIAWADADAKAAAAYVDAAGDKDRTQLAPILAGAWASLDPAAAGAWVGKQGSPDVQAAMAMEVAYRWSSVSAEDSWSWASSLPDGPARQQACALLSKLANAPAERRFHVCPEIAARAAADASFFTKTEAVDE</sequence>
<dbReference type="Proteomes" id="UP000676169">
    <property type="component" value="Chromosome"/>
</dbReference>
<keyword evidence="4" id="KW-1185">Reference proteome</keyword>
<dbReference type="AlphaFoldDB" id="A0A975J2T8"/>
<feature type="region of interest" description="Disordered" evidence="1">
    <location>
        <begin position="32"/>
        <end position="70"/>
    </location>
</feature>
<protein>
    <submittedName>
        <fullName evidence="3">Uncharacterized protein</fullName>
    </submittedName>
</protein>
<feature type="compositionally biased region" description="Basic and acidic residues" evidence="1">
    <location>
        <begin position="43"/>
        <end position="54"/>
    </location>
</feature>